<comment type="caution">
    <text evidence="7">The sequence shown here is derived from an EMBL/GenBank/DDBJ whole genome shotgun (WGS) entry which is preliminary data.</text>
</comment>
<dbReference type="PANTHER" id="PTHR21664">
    <property type="entry name" value="CHRONIC MYELOGENOUS LEUKEMIA TUMOR ANTIGEN 66"/>
    <property type="match status" value="1"/>
</dbReference>
<reference evidence="7 8" key="1">
    <citation type="submission" date="2024-11" db="EMBL/GenBank/DDBJ databases">
        <title>Chromosome-level genome assembly of the freshwater bivalve Anodonta woodiana.</title>
        <authorList>
            <person name="Chen X."/>
        </authorList>
    </citation>
    <scope>NUCLEOTIDE SEQUENCE [LARGE SCALE GENOMIC DNA]</scope>
    <source>
        <strain evidence="7">MN2024</strain>
        <tissue evidence="7">Gills</tissue>
    </source>
</reference>
<keyword evidence="5" id="KW-0539">Nucleus</keyword>
<dbReference type="InterPro" id="IPR008978">
    <property type="entry name" value="HSP20-like_chaperone"/>
</dbReference>
<dbReference type="SUPFAM" id="SSF49764">
    <property type="entry name" value="HSP20-like chaperones"/>
    <property type="match status" value="1"/>
</dbReference>
<keyword evidence="4" id="KW-0963">Cytoplasm</keyword>
<evidence type="ECO:0000256" key="4">
    <source>
        <dbReference type="ARBA" id="ARBA00022490"/>
    </source>
</evidence>
<dbReference type="AlphaFoldDB" id="A0ABD3VDY9"/>
<organism evidence="7 8">
    <name type="scientific">Sinanodonta woodiana</name>
    <name type="common">Chinese pond mussel</name>
    <name type="synonym">Anodonta woodiana</name>
    <dbReference type="NCBI Taxonomy" id="1069815"/>
    <lineage>
        <taxon>Eukaryota</taxon>
        <taxon>Metazoa</taxon>
        <taxon>Spiralia</taxon>
        <taxon>Lophotrochozoa</taxon>
        <taxon>Mollusca</taxon>
        <taxon>Bivalvia</taxon>
        <taxon>Autobranchia</taxon>
        <taxon>Heteroconchia</taxon>
        <taxon>Palaeoheterodonta</taxon>
        <taxon>Unionida</taxon>
        <taxon>Unionoidea</taxon>
        <taxon>Unionidae</taxon>
        <taxon>Unioninae</taxon>
        <taxon>Sinanodonta</taxon>
    </lineage>
</organism>
<dbReference type="Gene3D" id="2.60.40.790">
    <property type="match status" value="1"/>
</dbReference>
<dbReference type="Pfam" id="PF04969">
    <property type="entry name" value="CS"/>
    <property type="match status" value="1"/>
</dbReference>
<dbReference type="InterPro" id="IPR007052">
    <property type="entry name" value="CS_dom"/>
</dbReference>
<keyword evidence="8" id="KW-1185">Reference proteome</keyword>
<dbReference type="PROSITE" id="PS51203">
    <property type="entry name" value="CS"/>
    <property type="match status" value="1"/>
</dbReference>
<dbReference type="EMBL" id="JBJQND010000012">
    <property type="protein sequence ID" value="KAL3859799.1"/>
    <property type="molecule type" value="Genomic_DNA"/>
</dbReference>
<evidence type="ECO:0000256" key="2">
    <source>
        <dbReference type="ARBA" id="ARBA00004496"/>
    </source>
</evidence>
<accession>A0ABD3VDY9</accession>
<dbReference type="InterPro" id="IPR037895">
    <property type="entry name" value="NUDCD1"/>
</dbReference>
<dbReference type="Proteomes" id="UP001634394">
    <property type="component" value="Unassembled WGS sequence"/>
</dbReference>
<dbReference type="CDD" id="cd06467">
    <property type="entry name" value="p23_NUDC_like"/>
    <property type="match status" value="1"/>
</dbReference>
<evidence type="ECO:0000256" key="5">
    <source>
        <dbReference type="ARBA" id="ARBA00023242"/>
    </source>
</evidence>
<feature type="domain" description="CS" evidence="6">
    <location>
        <begin position="275"/>
        <end position="362"/>
    </location>
</feature>
<name>A0ABD3VDY9_SINWO</name>
<protein>
    <recommendedName>
        <fullName evidence="3">NudC domain-containing protein 1</fullName>
    </recommendedName>
</protein>
<sequence>MAELNDLKVRRDLLDPHFDGYKLTLDKLPLYNCRVESGVSTTILTDEQYSYHHAKIFGVHNHLIADLWKTNDCYYIDNSWNVRSLITTDTSVCVGQELFTIPDFSIQRQVKGRYSASLQFVANDLAVLADGAGKVYLIYTGDRTKTASKWKVLSSQSVFEEDKPCMLVDAVEHVSNESHRVETLLVHVKEATFVEKEKYHSEFLTVLEWLTFVSDSREMWSLERTRQLVSRRPYHYASVDRMVPSLVIASEANMEFVYDSVKPVTKEEEKETTQNDLPEYTWNQTTEDIRVQFTVPKDVTKANIYLSLTSEFIEFGIKNSTVLLKGHLHSKVDPEGSTWTISSQRVELYLSKEDQSMWPEIVKGDTRGELVMDPEQVTKIHERLANLTSEQWNPNPLDDQKAPYNAQQLEECDMYPDDNFVLERLDGDLHTITHKTNLGSHQWLFNTILDHKKMPCFCLRHDVDGLLWQPANDPKEGELPWQHESTFNAFGYVQASKQQKKFTSCPPNCSYTVISDCVRHSYIYWQPSPISSLLRNRKTGKEVPTVAKQQVVSLDSAEDIIGIQAFNEKFFVLTNSVVYMIKMNE</sequence>
<evidence type="ECO:0000256" key="3">
    <source>
        <dbReference type="ARBA" id="ARBA00018915"/>
    </source>
</evidence>
<evidence type="ECO:0000313" key="7">
    <source>
        <dbReference type="EMBL" id="KAL3859799.1"/>
    </source>
</evidence>
<evidence type="ECO:0000259" key="6">
    <source>
        <dbReference type="PROSITE" id="PS51203"/>
    </source>
</evidence>
<evidence type="ECO:0000256" key="1">
    <source>
        <dbReference type="ARBA" id="ARBA00004123"/>
    </source>
</evidence>
<comment type="subcellular location">
    <subcellularLocation>
        <location evidence="2">Cytoplasm</location>
    </subcellularLocation>
    <subcellularLocation>
        <location evidence="1">Nucleus</location>
    </subcellularLocation>
</comment>
<dbReference type="GO" id="GO:0005634">
    <property type="term" value="C:nucleus"/>
    <property type="evidence" value="ECO:0007669"/>
    <property type="project" value="UniProtKB-SubCell"/>
</dbReference>
<gene>
    <name evidence="7" type="ORF">ACJMK2_009993</name>
</gene>
<dbReference type="PANTHER" id="PTHR21664:SF1">
    <property type="entry name" value="NUDC DOMAIN-CONTAINING PROTEIN 1"/>
    <property type="match status" value="1"/>
</dbReference>
<proteinExistence type="predicted"/>
<evidence type="ECO:0000313" key="8">
    <source>
        <dbReference type="Proteomes" id="UP001634394"/>
    </source>
</evidence>
<dbReference type="GO" id="GO:0005737">
    <property type="term" value="C:cytoplasm"/>
    <property type="evidence" value="ECO:0007669"/>
    <property type="project" value="UniProtKB-SubCell"/>
</dbReference>